<accession>A0A835QM56</accession>
<reference evidence="1 2" key="1">
    <citation type="journal article" date="2020" name="Nat. Food">
        <title>A phased Vanilla planifolia genome enables genetic improvement of flavour and production.</title>
        <authorList>
            <person name="Hasing T."/>
            <person name="Tang H."/>
            <person name="Brym M."/>
            <person name="Khazi F."/>
            <person name="Huang T."/>
            <person name="Chambers A.H."/>
        </authorList>
    </citation>
    <scope>NUCLEOTIDE SEQUENCE [LARGE SCALE GENOMIC DNA]</scope>
    <source>
        <tissue evidence="1">Leaf</tissue>
    </source>
</reference>
<dbReference type="AlphaFoldDB" id="A0A835QM56"/>
<name>A0A835QM56_VANPL</name>
<protein>
    <submittedName>
        <fullName evidence="1">Uncharacterized protein</fullName>
    </submittedName>
</protein>
<dbReference type="EMBL" id="JADCNL010000006">
    <property type="protein sequence ID" value="KAG0475911.1"/>
    <property type="molecule type" value="Genomic_DNA"/>
</dbReference>
<organism evidence="1 2">
    <name type="scientific">Vanilla planifolia</name>
    <name type="common">Vanilla</name>
    <dbReference type="NCBI Taxonomy" id="51239"/>
    <lineage>
        <taxon>Eukaryota</taxon>
        <taxon>Viridiplantae</taxon>
        <taxon>Streptophyta</taxon>
        <taxon>Embryophyta</taxon>
        <taxon>Tracheophyta</taxon>
        <taxon>Spermatophyta</taxon>
        <taxon>Magnoliopsida</taxon>
        <taxon>Liliopsida</taxon>
        <taxon>Asparagales</taxon>
        <taxon>Orchidaceae</taxon>
        <taxon>Vanilloideae</taxon>
        <taxon>Vanilleae</taxon>
        <taxon>Vanilla</taxon>
    </lineage>
</organism>
<dbReference type="Proteomes" id="UP000636800">
    <property type="component" value="Chromosome 6"/>
</dbReference>
<proteinExistence type="predicted"/>
<gene>
    <name evidence="1" type="ORF">HPP92_012752</name>
</gene>
<evidence type="ECO:0000313" key="1">
    <source>
        <dbReference type="EMBL" id="KAG0475911.1"/>
    </source>
</evidence>
<dbReference type="OrthoDB" id="1530339at2759"/>
<keyword evidence="2" id="KW-1185">Reference proteome</keyword>
<comment type="caution">
    <text evidence="1">The sequence shown here is derived from an EMBL/GenBank/DDBJ whole genome shotgun (WGS) entry which is preliminary data.</text>
</comment>
<evidence type="ECO:0000313" key="2">
    <source>
        <dbReference type="Proteomes" id="UP000636800"/>
    </source>
</evidence>
<sequence length="96" mass="10481">MVVQFAHSAIRFKTKTSGSVCRFQRYRVVGIKACCLWHSAGGEDGGMNALPLAKAFGVVDSSLIAARFQHQDDSLILEGHLTFREPSKENGQVVDS</sequence>